<sequence length="226" mass="24217">MIVKFGILLIGVQFAICDLREGPQKLKFHQTKSCGKPSKTPIIDSWMGPCYDTPGCEVPNCCGMVSGTKSIFGMTYNATVPMKSGTFHGQLGGAGIGDTATGSKIGVGLPSLTIPGALASYEASACESTQCPQVVGETYTFNTTFKFPTSALTTAFVNCYFVVRIESDDADEPVLCYGLYGRLVNANFFPRLRKFLTETVENPGSLLKNPLGVLTDPEGLLVLPRF</sequence>
<keyword evidence="1" id="KW-0732">Signal</keyword>
<accession>A0A9Q0MK43</accession>
<comment type="caution">
    <text evidence="2">The sequence shown here is derived from an EMBL/GenBank/DDBJ whole genome shotgun (WGS) entry which is preliminary data.</text>
</comment>
<dbReference type="OrthoDB" id="7770039at2759"/>
<dbReference type="AlphaFoldDB" id="A0A9Q0MK43"/>
<feature type="signal peptide" evidence="1">
    <location>
        <begin position="1"/>
        <end position="17"/>
    </location>
</feature>
<protein>
    <submittedName>
        <fullName evidence="2">Uncharacterized protein</fullName>
    </submittedName>
</protein>
<dbReference type="Proteomes" id="UP001151699">
    <property type="component" value="Unassembled WGS sequence"/>
</dbReference>
<name>A0A9Q0MK43_9DIPT</name>
<feature type="chain" id="PRO_5040386214" evidence="1">
    <location>
        <begin position="18"/>
        <end position="226"/>
    </location>
</feature>
<evidence type="ECO:0000313" key="2">
    <source>
        <dbReference type="EMBL" id="KAJ6631763.1"/>
    </source>
</evidence>
<evidence type="ECO:0000256" key="1">
    <source>
        <dbReference type="SAM" id="SignalP"/>
    </source>
</evidence>
<dbReference type="EMBL" id="WJQU01002650">
    <property type="protein sequence ID" value="KAJ6631763.1"/>
    <property type="molecule type" value="Genomic_DNA"/>
</dbReference>
<dbReference type="Gene3D" id="2.60.40.770">
    <property type="match status" value="1"/>
</dbReference>
<organism evidence="2 3">
    <name type="scientific">Pseudolycoriella hygida</name>
    <dbReference type="NCBI Taxonomy" id="35572"/>
    <lineage>
        <taxon>Eukaryota</taxon>
        <taxon>Metazoa</taxon>
        <taxon>Ecdysozoa</taxon>
        <taxon>Arthropoda</taxon>
        <taxon>Hexapoda</taxon>
        <taxon>Insecta</taxon>
        <taxon>Pterygota</taxon>
        <taxon>Neoptera</taxon>
        <taxon>Endopterygota</taxon>
        <taxon>Diptera</taxon>
        <taxon>Nematocera</taxon>
        <taxon>Sciaroidea</taxon>
        <taxon>Sciaridae</taxon>
        <taxon>Pseudolycoriella</taxon>
    </lineage>
</organism>
<gene>
    <name evidence="2" type="ORF">Bhyg_17002</name>
</gene>
<proteinExistence type="predicted"/>
<reference evidence="2" key="1">
    <citation type="submission" date="2022-07" db="EMBL/GenBank/DDBJ databases">
        <authorList>
            <person name="Trinca V."/>
            <person name="Uliana J.V.C."/>
            <person name="Torres T.T."/>
            <person name="Ward R.J."/>
            <person name="Monesi N."/>
        </authorList>
    </citation>
    <scope>NUCLEOTIDE SEQUENCE</scope>
    <source>
        <strain evidence="2">HSMRA1968</strain>
        <tissue evidence="2">Whole embryos</tissue>
    </source>
</reference>
<evidence type="ECO:0000313" key="3">
    <source>
        <dbReference type="Proteomes" id="UP001151699"/>
    </source>
</evidence>
<keyword evidence="3" id="KW-1185">Reference proteome</keyword>